<dbReference type="EMBL" id="CP025688">
    <property type="protein sequence ID" value="QAA23202.1"/>
    <property type="molecule type" value="Genomic_DNA"/>
</dbReference>
<name>A0ABX5Q9C5_9BACL</name>
<keyword evidence="3" id="KW-1185">Reference proteome</keyword>
<feature type="region of interest" description="Disordered" evidence="1">
    <location>
        <begin position="1"/>
        <end position="26"/>
    </location>
</feature>
<sequence>MGRSANGRTEWKTQEGQTLKSVETEI</sequence>
<proteinExistence type="predicted"/>
<dbReference type="Proteomes" id="UP000285882">
    <property type="component" value="Chromosome"/>
</dbReference>
<reference evidence="2 3" key="1">
    <citation type="submission" date="2018-01" db="EMBL/GenBank/DDBJ databases">
        <title>Complete genome sequencing of Sporolactobacillus terrae DLG3.</title>
        <authorList>
            <person name="Nam Y.-D."/>
            <person name="Kang J."/>
            <person name="Chung W.-H."/>
        </authorList>
    </citation>
    <scope>NUCLEOTIDE SEQUENCE [LARGE SCALE GENOMIC DNA]</scope>
    <source>
        <strain evidence="2 3">DLG3</strain>
    </source>
</reference>
<evidence type="ECO:0000256" key="1">
    <source>
        <dbReference type="SAM" id="MobiDB-lite"/>
    </source>
</evidence>
<gene>
    <name evidence="2" type="ORF">C0674_11545</name>
</gene>
<evidence type="ECO:0000313" key="3">
    <source>
        <dbReference type="Proteomes" id="UP000285882"/>
    </source>
</evidence>
<evidence type="ECO:0000313" key="2">
    <source>
        <dbReference type="EMBL" id="QAA23202.1"/>
    </source>
</evidence>
<accession>A0ABX5Q9C5</accession>
<feature type="compositionally biased region" description="Polar residues" evidence="1">
    <location>
        <begin position="14"/>
        <end position="26"/>
    </location>
</feature>
<protein>
    <recommendedName>
        <fullName evidence="4">DUF4357 domain-containing protein</fullName>
    </recommendedName>
</protein>
<organism evidence="2 3">
    <name type="scientific">Sporolactobacillus terrae</name>
    <dbReference type="NCBI Taxonomy" id="269673"/>
    <lineage>
        <taxon>Bacteria</taxon>
        <taxon>Bacillati</taxon>
        <taxon>Bacillota</taxon>
        <taxon>Bacilli</taxon>
        <taxon>Bacillales</taxon>
        <taxon>Sporolactobacillaceae</taxon>
        <taxon>Sporolactobacillus</taxon>
    </lineage>
</organism>
<evidence type="ECO:0008006" key="4">
    <source>
        <dbReference type="Google" id="ProtNLM"/>
    </source>
</evidence>